<organism evidence="2 3">
    <name type="scientific">Mobilicoccus pelagius NBRC 104925</name>
    <dbReference type="NCBI Taxonomy" id="1089455"/>
    <lineage>
        <taxon>Bacteria</taxon>
        <taxon>Bacillati</taxon>
        <taxon>Actinomycetota</taxon>
        <taxon>Actinomycetes</taxon>
        <taxon>Micrococcales</taxon>
        <taxon>Dermatophilaceae</taxon>
        <taxon>Mobilicoccus</taxon>
    </lineage>
</organism>
<evidence type="ECO:0000313" key="2">
    <source>
        <dbReference type="EMBL" id="GAB48737.1"/>
    </source>
</evidence>
<sequence>MIGWFMVLSFVLGFALTWLYVARSVTRTVDPVGVQHRFGSHGDDDAPARPRRGRSGDTEEIVVIDPEDAPEPEPERHGSSRRRSTVVPQVVEFEDDTEEFYER</sequence>
<comment type="caution">
    <text evidence="2">The sequence shown here is derived from an EMBL/GenBank/DDBJ whole genome shotgun (WGS) entry which is preliminary data.</text>
</comment>
<name>H5USM9_9MICO</name>
<dbReference type="OrthoDB" id="9994364at2"/>
<evidence type="ECO:0000313" key="3">
    <source>
        <dbReference type="Proteomes" id="UP000004367"/>
    </source>
</evidence>
<reference evidence="2 3" key="1">
    <citation type="submission" date="2012-02" db="EMBL/GenBank/DDBJ databases">
        <title>Whole genome shotgun sequence of Mobilicoccus pelagius NBRC 104925.</title>
        <authorList>
            <person name="Yoshida Y."/>
            <person name="Hosoyama A."/>
            <person name="Tsuchikane K."/>
            <person name="Katsumata H."/>
            <person name="Yamazaki S."/>
            <person name="Fujita N."/>
        </authorList>
    </citation>
    <scope>NUCLEOTIDE SEQUENCE [LARGE SCALE GENOMIC DNA]</scope>
    <source>
        <strain evidence="2 3">NBRC 104925</strain>
    </source>
</reference>
<dbReference type="AlphaFoldDB" id="H5USM9"/>
<feature type="region of interest" description="Disordered" evidence="1">
    <location>
        <begin position="32"/>
        <end position="88"/>
    </location>
</feature>
<gene>
    <name evidence="2" type="ORF">MOPEL_080_00160</name>
</gene>
<dbReference type="RefSeq" id="WP_009482635.1">
    <property type="nucleotide sequence ID" value="NZ_BAFE01000058.1"/>
</dbReference>
<dbReference type="STRING" id="1089455.MOPEL_080_00160"/>
<evidence type="ECO:0000256" key="1">
    <source>
        <dbReference type="SAM" id="MobiDB-lite"/>
    </source>
</evidence>
<dbReference type="Proteomes" id="UP000004367">
    <property type="component" value="Unassembled WGS sequence"/>
</dbReference>
<accession>H5USM9</accession>
<proteinExistence type="predicted"/>
<protein>
    <submittedName>
        <fullName evidence="2">Uncharacterized protein</fullName>
    </submittedName>
</protein>
<dbReference type="EMBL" id="BAFE01000058">
    <property type="protein sequence ID" value="GAB48737.1"/>
    <property type="molecule type" value="Genomic_DNA"/>
</dbReference>
<keyword evidence="3" id="KW-1185">Reference proteome</keyword>
<feature type="compositionally biased region" description="Acidic residues" evidence="1">
    <location>
        <begin position="58"/>
        <end position="72"/>
    </location>
</feature>